<keyword evidence="5 11" id="KW-0812">Transmembrane</keyword>
<evidence type="ECO:0000256" key="4">
    <source>
        <dbReference type="ARBA" id="ARBA00022679"/>
    </source>
</evidence>
<evidence type="ECO:0000256" key="2">
    <source>
        <dbReference type="ARBA" id="ARBA00005194"/>
    </source>
</evidence>
<comment type="pathway">
    <text evidence="2">Lipid metabolism; fatty acid biosynthesis.</text>
</comment>
<keyword evidence="10" id="KW-0275">Fatty acid biosynthesis</keyword>
<keyword evidence="8" id="KW-0443">Lipid metabolism</keyword>
<keyword evidence="7 11" id="KW-1133">Transmembrane helix</keyword>
<keyword evidence="9 11" id="KW-0472">Membrane</keyword>
<evidence type="ECO:0000256" key="11">
    <source>
        <dbReference type="SAM" id="Phobius"/>
    </source>
</evidence>
<dbReference type="InterPro" id="IPR002076">
    <property type="entry name" value="ELO_fam"/>
</dbReference>
<evidence type="ECO:0000256" key="10">
    <source>
        <dbReference type="ARBA" id="ARBA00023160"/>
    </source>
</evidence>
<dbReference type="GO" id="GO:0009922">
    <property type="term" value="F:fatty acid elongase activity"/>
    <property type="evidence" value="ECO:0007669"/>
    <property type="project" value="InterPro"/>
</dbReference>
<protein>
    <submittedName>
        <fullName evidence="12">Uncharacterized protein</fullName>
    </submittedName>
</protein>
<dbReference type="OrthoDB" id="10259681at2759"/>
<reference evidence="12 13" key="1">
    <citation type="submission" date="2018-11" db="EMBL/GenBank/DDBJ databases">
        <authorList>
            <consortium name="Pathogen Informatics"/>
        </authorList>
    </citation>
    <scope>NUCLEOTIDE SEQUENCE [LARGE SCALE GENOMIC DNA]</scope>
</reference>
<evidence type="ECO:0000313" key="12">
    <source>
        <dbReference type="EMBL" id="VDK52390.1"/>
    </source>
</evidence>
<name>A0A3P6RBH7_CYLGO</name>
<proteinExistence type="predicted"/>
<evidence type="ECO:0000256" key="7">
    <source>
        <dbReference type="ARBA" id="ARBA00022989"/>
    </source>
</evidence>
<evidence type="ECO:0000313" key="13">
    <source>
        <dbReference type="Proteomes" id="UP000271889"/>
    </source>
</evidence>
<evidence type="ECO:0000256" key="9">
    <source>
        <dbReference type="ARBA" id="ARBA00023136"/>
    </source>
</evidence>
<feature type="transmembrane region" description="Helical" evidence="11">
    <location>
        <begin position="41"/>
        <end position="60"/>
    </location>
</feature>
<dbReference type="EMBL" id="UYRV01005194">
    <property type="protein sequence ID" value="VDK52390.1"/>
    <property type="molecule type" value="Genomic_DNA"/>
</dbReference>
<evidence type="ECO:0000256" key="6">
    <source>
        <dbReference type="ARBA" id="ARBA00022832"/>
    </source>
</evidence>
<dbReference type="GO" id="GO:0016020">
    <property type="term" value="C:membrane"/>
    <property type="evidence" value="ECO:0007669"/>
    <property type="project" value="UniProtKB-SubCell"/>
</dbReference>
<dbReference type="AlphaFoldDB" id="A0A3P6RBH7"/>
<comment type="subcellular location">
    <subcellularLocation>
        <location evidence="1">Membrane</location>
        <topology evidence="1">Multi-pass membrane protein</topology>
    </subcellularLocation>
</comment>
<sequence>MLTGVAISWAVYRIKTENWMPPIQMVLSCCVFSCQQSMGNLYLAFTIYTTFAALFIRFFYRAYIVKARKQKGE</sequence>
<dbReference type="GO" id="GO:0006633">
    <property type="term" value="P:fatty acid biosynthetic process"/>
    <property type="evidence" value="ECO:0007669"/>
    <property type="project" value="UniProtKB-UniPathway"/>
</dbReference>
<evidence type="ECO:0000256" key="1">
    <source>
        <dbReference type="ARBA" id="ARBA00004141"/>
    </source>
</evidence>
<accession>A0A3P6RBH7</accession>
<keyword evidence="13" id="KW-1185">Reference proteome</keyword>
<gene>
    <name evidence="12" type="ORF">CGOC_LOCUS2343</name>
</gene>
<dbReference type="Proteomes" id="UP000271889">
    <property type="component" value="Unassembled WGS sequence"/>
</dbReference>
<organism evidence="12 13">
    <name type="scientific">Cylicostephanus goldi</name>
    <name type="common">Nematode worm</name>
    <dbReference type="NCBI Taxonomy" id="71465"/>
    <lineage>
        <taxon>Eukaryota</taxon>
        <taxon>Metazoa</taxon>
        <taxon>Ecdysozoa</taxon>
        <taxon>Nematoda</taxon>
        <taxon>Chromadorea</taxon>
        <taxon>Rhabditida</taxon>
        <taxon>Rhabditina</taxon>
        <taxon>Rhabditomorpha</taxon>
        <taxon>Strongyloidea</taxon>
        <taxon>Strongylidae</taxon>
        <taxon>Cylicostephanus</taxon>
    </lineage>
</organism>
<evidence type="ECO:0000256" key="3">
    <source>
        <dbReference type="ARBA" id="ARBA00022516"/>
    </source>
</evidence>
<keyword evidence="4" id="KW-0808">Transferase</keyword>
<keyword evidence="6" id="KW-0276">Fatty acid metabolism</keyword>
<evidence type="ECO:0000256" key="5">
    <source>
        <dbReference type="ARBA" id="ARBA00022692"/>
    </source>
</evidence>
<dbReference type="UniPathway" id="UPA00094"/>
<keyword evidence="3" id="KW-0444">Lipid biosynthesis</keyword>
<dbReference type="Pfam" id="PF01151">
    <property type="entry name" value="ELO"/>
    <property type="match status" value="1"/>
</dbReference>
<evidence type="ECO:0000256" key="8">
    <source>
        <dbReference type="ARBA" id="ARBA00023098"/>
    </source>
</evidence>